<name>A0A8T3ANC6_DENNO</name>
<dbReference type="InterPro" id="IPR029751">
    <property type="entry name" value="Ribosomal_L25_dom"/>
</dbReference>
<dbReference type="AlphaFoldDB" id="A0A8T3ANC6"/>
<dbReference type="InterPro" id="IPR011035">
    <property type="entry name" value="Ribosomal_bL25/Gln-tRNA_synth"/>
</dbReference>
<accession>A0A8T3ANC6</accession>
<dbReference type="GO" id="GO:0022625">
    <property type="term" value="C:cytosolic large ribosomal subunit"/>
    <property type="evidence" value="ECO:0007669"/>
    <property type="project" value="TreeGrafter"/>
</dbReference>
<evidence type="ECO:0008006" key="7">
    <source>
        <dbReference type="Google" id="ProtNLM"/>
    </source>
</evidence>
<sequence length="246" mass="27070">MVRWWRGGGGLLRKAAAPLWRRNVVGGYHTIEAVPREYTGSRVATKERAAGRIPAVVIAPGQGGIPVSRKQLLTFDKHQIDYLLRDSPFFTSTVFDLQIRAGVRSGVVLQSGNVLPIKVHKNEETGQILNLVMTWADEGSALKVDVPVVFNGEEICPGLKKGGHLHKIRTSLKYLCPSEHIPPNVEVNLANLDIGDKIFMHEIKVHSSLKLLSKDDTIPICKIWATKPTKPDSKASSENTQTSKAT</sequence>
<dbReference type="PANTHER" id="PTHR33284:SF2">
    <property type="entry name" value="RIBOSOMAL PROTEIN L25_GLN-TRNA SYNTHETASE, ANTI-CODON-BINDING DOMAIN-CONTAINING PROTEIN"/>
    <property type="match status" value="1"/>
</dbReference>
<keyword evidence="1" id="KW-0689">Ribosomal protein</keyword>
<organism evidence="5 6">
    <name type="scientific">Dendrobium nobile</name>
    <name type="common">Orchid</name>
    <dbReference type="NCBI Taxonomy" id="94219"/>
    <lineage>
        <taxon>Eukaryota</taxon>
        <taxon>Viridiplantae</taxon>
        <taxon>Streptophyta</taxon>
        <taxon>Embryophyta</taxon>
        <taxon>Tracheophyta</taxon>
        <taxon>Spermatophyta</taxon>
        <taxon>Magnoliopsida</taxon>
        <taxon>Liliopsida</taxon>
        <taxon>Asparagales</taxon>
        <taxon>Orchidaceae</taxon>
        <taxon>Epidendroideae</taxon>
        <taxon>Malaxideae</taxon>
        <taxon>Dendrobiinae</taxon>
        <taxon>Dendrobium</taxon>
    </lineage>
</organism>
<dbReference type="PANTHER" id="PTHR33284">
    <property type="entry name" value="RIBOSOMAL PROTEIN L25/GLN-TRNA SYNTHETASE, ANTI-CODON-BINDING DOMAIN-CONTAINING PROTEIN"/>
    <property type="match status" value="1"/>
</dbReference>
<dbReference type="Gene3D" id="2.40.240.10">
    <property type="entry name" value="Ribosomal Protein L25, Chain P"/>
    <property type="match status" value="1"/>
</dbReference>
<dbReference type="FunFam" id="2.170.120.20:FF:000006">
    <property type="entry name" value="Ribosomal protein L25/Gln-tRNA synthetase, anti-codon-binding domain-containing protein"/>
    <property type="match status" value="1"/>
</dbReference>
<dbReference type="InterPro" id="IPR020056">
    <property type="entry name" value="Rbsml_bL25/Gln-tRNA_synth_N"/>
</dbReference>
<dbReference type="GO" id="GO:0008097">
    <property type="term" value="F:5S rRNA binding"/>
    <property type="evidence" value="ECO:0007669"/>
    <property type="project" value="TreeGrafter"/>
</dbReference>
<evidence type="ECO:0000313" key="6">
    <source>
        <dbReference type="Proteomes" id="UP000829196"/>
    </source>
</evidence>
<dbReference type="Pfam" id="PF01386">
    <property type="entry name" value="Ribosomal_L25p"/>
    <property type="match status" value="1"/>
</dbReference>
<dbReference type="InterPro" id="IPR020057">
    <property type="entry name" value="Ribosomal_bL25_b-dom"/>
</dbReference>
<keyword evidence="6" id="KW-1185">Reference proteome</keyword>
<dbReference type="Pfam" id="PF14693">
    <property type="entry name" value="Ribosomal_TL5_C"/>
    <property type="match status" value="1"/>
</dbReference>
<dbReference type="InterPro" id="IPR037121">
    <property type="entry name" value="Ribosomal_bL25_C"/>
</dbReference>
<feature type="domain" description="Large ribosomal subunit protein bL25 L25" evidence="3">
    <location>
        <begin position="31"/>
        <end position="129"/>
    </location>
</feature>
<dbReference type="EMBL" id="JAGYWB010000015">
    <property type="protein sequence ID" value="KAI0497707.1"/>
    <property type="molecule type" value="Genomic_DNA"/>
</dbReference>
<dbReference type="GO" id="GO:0003735">
    <property type="term" value="F:structural constituent of ribosome"/>
    <property type="evidence" value="ECO:0007669"/>
    <property type="project" value="InterPro"/>
</dbReference>
<dbReference type="SMR" id="A0A8T3ANC6"/>
<dbReference type="Gene3D" id="2.170.120.20">
    <property type="entry name" value="Ribosomal protein L25, beta domain"/>
    <property type="match status" value="1"/>
</dbReference>
<dbReference type="InterPro" id="IPR020930">
    <property type="entry name" value="Ribosomal_uL5_bac-type"/>
</dbReference>
<protein>
    <recommendedName>
        <fullName evidence="7">Ribosomal protein L25 beta domain-containing protein</fullName>
    </recommendedName>
</protein>
<dbReference type="GO" id="GO:0006412">
    <property type="term" value="P:translation"/>
    <property type="evidence" value="ECO:0007669"/>
    <property type="project" value="InterPro"/>
</dbReference>
<dbReference type="SUPFAM" id="SSF50715">
    <property type="entry name" value="Ribosomal protein L25-like"/>
    <property type="match status" value="1"/>
</dbReference>
<comment type="caution">
    <text evidence="5">The sequence shown here is derived from an EMBL/GenBank/DDBJ whole genome shotgun (WGS) entry which is preliminary data.</text>
</comment>
<reference evidence="5" key="1">
    <citation type="journal article" date="2022" name="Front. Genet.">
        <title>Chromosome-Scale Assembly of the Dendrobium nobile Genome Provides Insights Into the Molecular Mechanism of the Biosynthesis of the Medicinal Active Ingredient of Dendrobium.</title>
        <authorList>
            <person name="Xu Q."/>
            <person name="Niu S.-C."/>
            <person name="Li K.-L."/>
            <person name="Zheng P.-J."/>
            <person name="Zhang X.-J."/>
            <person name="Jia Y."/>
            <person name="Liu Y."/>
            <person name="Niu Y.-X."/>
            <person name="Yu L.-H."/>
            <person name="Chen D.-F."/>
            <person name="Zhang G.-Q."/>
        </authorList>
    </citation>
    <scope>NUCLEOTIDE SEQUENCE</scope>
    <source>
        <tissue evidence="5">Leaf</tissue>
    </source>
</reference>
<evidence type="ECO:0000259" key="3">
    <source>
        <dbReference type="Pfam" id="PF01386"/>
    </source>
</evidence>
<gene>
    <name evidence="5" type="ORF">KFK09_020940</name>
</gene>
<evidence type="ECO:0000256" key="2">
    <source>
        <dbReference type="ARBA" id="ARBA00023274"/>
    </source>
</evidence>
<feature type="domain" description="Large ribosomal subunit protein bL25 beta" evidence="4">
    <location>
        <begin position="142"/>
        <end position="224"/>
    </location>
</feature>
<keyword evidence="2" id="KW-0687">Ribonucleoprotein</keyword>
<dbReference type="OrthoDB" id="193674at2759"/>
<evidence type="ECO:0000313" key="5">
    <source>
        <dbReference type="EMBL" id="KAI0497707.1"/>
    </source>
</evidence>
<evidence type="ECO:0000256" key="1">
    <source>
        <dbReference type="ARBA" id="ARBA00022980"/>
    </source>
</evidence>
<proteinExistence type="predicted"/>
<evidence type="ECO:0000259" key="4">
    <source>
        <dbReference type="Pfam" id="PF14693"/>
    </source>
</evidence>
<dbReference type="Proteomes" id="UP000829196">
    <property type="component" value="Unassembled WGS sequence"/>
</dbReference>
<dbReference type="CDD" id="cd00495">
    <property type="entry name" value="Ribosomal_L25_TL5_CTC"/>
    <property type="match status" value="1"/>
</dbReference>